<name>A0A7W9FYQ5_9ACTN</name>
<protein>
    <submittedName>
        <fullName evidence="2">Uncharacterized protein</fullName>
    </submittedName>
</protein>
<keyword evidence="1" id="KW-0472">Membrane</keyword>
<reference evidence="2 3" key="1">
    <citation type="submission" date="2020-08" db="EMBL/GenBank/DDBJ databases">
        <title>Sequencing the genomes of 1000 actinobacteria strains.</title>
        <authorList>
            <person name="Klenk H.-P."/>
        </authorList>
    </citation>
    <scope>NUCLEOTIDE SEQUENCE [LARGE SCALE GENOMIC DNA]</scope>
    <source>
        <strain evidence="2 3">DSM 45507</strain>
    </source>
</reference>
<sequence>MEIRRGSKRLMIGLVIACGVVAVGSISILLVLRSWGGVALEVDPGVIREIRGLGQVVGEVSTGFTESDSIVVTDYVFLNVGDSSGPGALNSVSDSLREKGWSVVARPGYATQWQTDRWADTLLTVELIDKGKDFLDLDVEKAARDAMAKAGNPDRMLMAIVRRTDV</sequence>
<dbReference type="RefSeq" id="WP_185067906.1">
    <property type="nucleotide sequence ID" value="NZ_JACHMB010000001.1"/>
</dbReference>
<dbReference type="AlphaFoldDB" id="A0A7W9FYQ5"/>
<gene>
    <name evidence="2" type="ORF">HD596_000790</name>
</gene>
<feature type="transmembrane region" description="Helical" evidence="1">
    <location>
        <begin position="12"/>
        <end position="32"/>
    </location>
</feature>
<comment type="caution">
    <text evidence="2">The sequence shown here is derived from an EMBL/GenBank/DDBJ whole genome shotgun (WGS) entry which is preliminary data.</text>
</comment>
<keyword evidence="1" id="KW-1133">Transmembrane helix</keyword>
<keyword evidence="3" id="KW-1185">Reference proteome</keyword>
<proteinExistence type="predicted"/>
<dbReference type="EMBL" id="JACHMB010000001">
    <property type="protein sequence ID" value="MBB5774034.1"/>
    <property type="molecule type" value="Genomic_DNA"/>
</dbReference>
<dbReference type="Proteomes" id="UP000579153">
    <property type="component" value="Unassembled WGS sequence"/>
</dbReference>
<accession>A0A7W9FYQ5</accession>
<organism evidence="2 3">
    <name type="scientific">Nonomuraea jabiensis</name>
    <dbReference type="NCBI Taxonomy" id="882448"/>
    <lineage>
        <taxon>Bacteria</taxon>
        <taxon>Bacillati</taxon>
        <taxon>Actinomycetota</taxon>
        <taxon>Actinomycetes</taxon>
        <taxon>Streptosporangiales</taxon>
        <taxon>Streptosporangiaceae</taxon>
        <taxon>Nonomuraea</taxon>
    </lineage>
</organism>
<keyword evidence="1" id="KW-0812">Transmembrane</keyword>
<evidence type="ECO:0000313" key="2">
    <source>
        <dbReference type="EMBL" id="MBB5774034.1"/>
    </source>
</evidence>
<evidence type="ECO:0000256" key="1">
    <source>
        <dbReference type="SAM" id="Phobius"/>
    </source>
</evidence>
<evidence type="ECO:0000313" key="3">
    <source>
        <dbReference type="Proteomes" id="UP000579153"/>
    </source>
</evidence>